<reference evidence="1" key="1">
    <citation type="journal article" date="2015" name="Nature">
        <title>Complex archaea that bridge the gap between prokaryotes and eukaryotes.</title>
        <authorList>
            <person name="Spang A."/>
            <person name="Saw J.H."/>
            <person name="Jorgensen S.L."/>
            <person name="Zaremba-Niedzwiedzka K."/>
            <person name="Martijn J."/>
            <person name="Lind A.E."/>
            <person name="van Eijk R."/>
            <person name="Schleper C."/>
            <person name="Guy L."/>
            <person name="Ettema T.J."/>
        </authorList>
    </citation>
    <scope>NUCLEOTIDE SEQUENCE</scope>
</reference>
<name>A0A0F9HDA8_9ZZZZ</name>
<protein>
    <submittedName>
        <fullName evidence="1">Uncharacterized protein</fullName>
    </submittedName>
</protein>
<accession>A0A0F9HDA8</accession>
<gene>
    <name evidence="1" type="ORF">LCGC14_2078170</name>
</gene>
<evidence type="ECO:0000313" key="1">
    <source>
        <dbReference type="EMBL" id="KKL73112.1"/>
    </source>
</evidence>
<comment type="caution">
    <text evidence="1">The sequence shown here is derived from an EMBL/GenBank/DDBJ whole genome shotgun (WGS) entry which is preliminary data.</text>
</comment>
<proteinExistence type="predicted"/>
<organism evidence="1">
    <name type="scientific">marine sediment metagenome</name>
    <dbReference type="NCBI Taxonomy" id="412755"/>
    <lineage>
        <taxon>unclassified sequences</taxon>
        <taxon>metagenomes</taxon>
        <taxon>ecological metagenomes</taxon>
    </lineage>
</organism>
<sequence length="67" mass="7494">MKFLRLTVYESDKALDTDLSEATWKYSQDAALHLGGLSIKVRIHEVARLLGNAVVRSLQHNGKLEGE</sequence>
<dbReference type="EMBL" id="LAZR01025066">
    <property type="protein sequence ID" value="KKL73112.1"/>
    <property type="molecule type" value="Genomic_DNA"/>
</dbReference>
<dbReference type="AlphaFoldDB" id="A0A0F9HDA8"/>